<dbReference type="Gene3D" id="3.30.40.10">
    <property type="entry name" value="Zinc/RING finger domain, C3HC4 (zinc finger)"/>
    <property type="match status" value="1"/>
</dbReference>
<dbReference type="InterPro" id="IPR019787">
    <property type="entry name" value="Znf_PHD-finger"/>
</dbReference>
<dbReference type="InParanoid" id="A0A2P5A8B4"/>
<dbReference type="InterPro" id="IPR019786">
    <property type="entry name" value="Zinc_finger_PHD-type_CS"/>
</dbReference>
<proteinExistence type="predicted"/>
<dbReference type="AlphaFoldDB" id="A0A2P5A8B4"/>
<protein>
    <submittedName>
        <fullName evidence="7">Zinc finger, FYVE/PHD-type</fullName>
    </submittedName>
</protein>
<dbReference type="PANTHER" id="PTHR34451">
    <property type="entry name" value="PHD FINGER FAMILY PROTEIN"/>
    <property type="match status" value="1"/>
</dbReference>
<reference evidence="8" key="1">
    <citation type="submission" date="2016-06" db="EMBL/GenBank/DDBJ databases">
        <title>Parallel loss of symbiosis genes in relatives of nitrogen-fixing non-legume Parasponia.</title>
        <authorList>
            <person name="Van Velzen R."/>
            <person name="Holmer R."/>
            <person name="Bu F."/>
            <person name="Rutten L."/>
            <person name="Van Zeijl A."/>
            <person name="Liu W."/>
            <person name="Santuari L."/>
            <person name="Cao Q."/>
            <person name="Sharma T."/>
            <person name="Shen D."/>
            <person name="Roswanjaya Y."/>
            <person name="Wardhani T."/>
            <person name="Kalhor M.S."/>
            <person name="Jansen J."/>
            <person name="Van den Hoogen J."/>
            <person name="Gungor B."/>
            <person name="Hartog M."/>
            <person name="Hontelez J."/>
            <person name="Verver J."/>
            <person name="Yang W.-C."/>
            <person name="Schijlen E."/>
            <person name="Repin R."/>
            <person name="Schilthuizen M."/>
            <person name="Schranz E."/>
            <person name="Heidstra R."/>
            <person name="Miyata K."/>
            <person name="Fedorova E."/>
            <person name="Kohlen W."/>
            <person name="Bisseling T."/>
            <person name="Smit S."/>
            <person name="Geurts R."/>
        </authorList>
    </citation>
    <scope>NUCLEOTIDE SEQUENCE [LARGE SCALE GENOMIC DNA]</scope>
    <source>
        <strain evidence="8">cv. RG33-2</strain>
    </source>
</reference>
<evidence type="ECO:0000256" key="3">
    <source>
        <dbReference type="ARBA" id="ARBA00022833"/>
    </source>
</evidence>
<dbReference type="GO" id="GO:0008270">
    <property type="term" value="F:zinc ion binding"/>
    <property type="evidence" value="ECO:0007669"/>
    <property type="project" value="UniProtKB-KW"/>
</dbReference>
<dbReference type="SUPFAM" id="SSF57903">
    <property type="entry name" value="FYVE/PHD zinc finger"/>
    <property type="match status" value="1"/>
</dbReference>
<dbReference type="STRING" id="63057.A0A2P5A8B4"/>
<feature type="domain" description="PHD-type" evidence="6">
    <location>
        <begin position="65"/>
        <end position="125"/>
    </location>
</feature>
<name>A0A2P5A8B4_TREOI</name>
<dbReference type="EMBL" id="JXTC01001078">
    <property type="protein sequence ID" value="PON32764.1"/>
    <property type="molecule type" value="Genomic_DNA"/>
</dbReference>
<organism evidence="7 8">
    <name type="scientific">Trema orientale</name>
    <name type="common">Charcoal tree</name>
    <name type="synonym">Celtis orientalis</name>
    <dbReference type="NCBI Taxonomy" id="63057"/>
    <lineage>
        <taxon>Eukaryota</taxon>
        <taxon>Viridiplantae</taxon>
        <taxon>Streptophyta</taxon>
        <taxon>Embryophyta</taxon>
        <taxon>Tracheophyta</taxon>
        <taxon>Spermatophyta</taxon>
        <taxon>Magnoliopsida</taxon>
        <taxon>eudicotyledons</taxon>
        <taxon>Gunneridae</taxon>
        <taxon>Pentapetalae</taxon>
        <taxon>rosids</taxon>
        <taxon>fabids</taxon>
        <taxon>Rosales</taxon>
        <taxon>Cannabaceae</taxon>
        <taxon>Trema</taxon>
    </lineage>
</organism>
<dbReference type="FunCoup" id="A0A2P5A8B4">
    <property type="interactions" value="1006"/>
</dbReference>
<dbReference type="OrthoDB" id="692041at2759"/>
<gene>
    <name evidence="7" type="ORF">TorRG33x02_355940</name>
</gene>
<feature type="compositionally biased region" description="Basic and acidic residues" evidence="5">
    <location>
        <begin position="285"/>
        <end position="303"/>
    </location>
</feature>
<keyword evidence="1" id="KW-0479">Metal-binding</keyword>
<feature type="region of interest" description="Disordered" evidence="5">
    <location>
        <begin position="200"/>
        <end position="303"/>
    </location>
</feature>
<keyword evidence="3" id="KW-0862">Zinc</keyword>
<evidence type="ECO:0000313" key="8">
    <source>
        <dbReference type="Proteomes" id="UP000237000"/>
    </source>
</evidence>
<evidence type="ECO:0000256" key="4">
    <source>
        <dbReference type="PROSITE-ProRule" id="PRU00146"/>
    </source>
</evidence>
<dbReference type="PANTHER" id="PTHR34451:SF15">
    <property type="entry name" value="PHD-TYPE DOMAIN-CONTAINING PROTEIN"/>
    <property type="match status" value="1"/>
</dbReference>
<accession>A0A2P5A8B4</accession>
<dbReference type="PROSITE" id="PS01359">
    <property type="entry name" value="ZF_PHD_1"/>
    <property type="match status" value="1"/>
</dbReference>
<evidence type="ECO:0000256" key="1">
    <source>
        <dbReference type="ARBA" id="ARBA00022723"/>
    </source>
</evidence>
<dbReference type="InterPro" id="IPR013083">
    <property type="entry name" value="Znf_RING/FYVE/PHD"/>
</dbReference>
<comment type="caution">
    <text evidence="7">The sequence shown here is derived from an EMBL/GenBank/DDBJ whole genome shotgun (WGS) entry which is preliminary data.</text>
</comment>
<evidence type="ECO:0000259" key="6">
    <source>
        <dbReference type="PROSITE" id="PS50016"/>
    </source>
</evidence>
<dbReference type="PROSITE" id="PS50016">
    <property type="entry name" value="ZF_PHD_2"/>
    <property type="match status" value="1"/>
</dbReference>
<dbReference type="Proteomes" id="UP000237000">
    <property type="component" value="Unassembled WGS sequence"/>
</dbReference>
<dbReference type="InterPro" id="IPR011011">
    <property type="entry name" value="Znf_FYVE_PHD"/>
</dbReference>
<evidence type="ECO:0000313" key="7">
    <source>
        <dbReference type="EMBL" id="PON32764.1"/>
    </source>
</evidence>
<keyword evidence="2 4" id="KW-0863">Zinc-finger</keyword>
<evidence type="ECO:0000256" key="5">
    <source>
        <dbReference type="SAM" id="MobiDB-lite"/>
    </source>
</evidence>
<sequence length="303" mass="32697">MNQPPSTNPNPSLSPSPYNNARLTAPSSGECGNCGSQKRWVLHHVRIRGIHRRLCTSCVLRLHPSSFCPTCFQFYDSNNNVPPSSKRLTCSKCSSFTHSHCAPTPQPPSSSSSASAYLCPPCASPSFVFFDIDSDPNRAIDKRLALILLCAAKISAASMSKAVILARGEAERRVREAALARKRAREALDNLAVLVSGRGDKAVRKDAAEGSAEVSGSGNVGSRQKEKSPLGRQNSQGKMFNGFSGHPRQSSMVSPLGKNDNGNGEHKPVIDHHHRPGLQSNGNLYEKDKSGAMDEKVKLEPKI</sequence>
<keyword evidence="8" id="KW-1185">Reference proteome</keyword>
<evidence type="ECO:0000256" key="2">
    <source>
        <dbReference type="ARBA" id="ARBA00022771"/>
    </source>
</evidence>